<dbReference type="GO" id="GO:0005737">
    <property type="term" value="C:cytoplasm"/>
    <property type="evidence" value="ECO:0007669"/>
    <property type="project" value="TreeGrafter"/>
</dbReference>
<dbReference type="GO" id="GO:0005096">
    <property type="term" value="F:GTPase activator activity"/>
    <property type="evidence" value="ECO:0007669"/>
    <property type="project" value="UniProtKB-KW"/>
</dbReference>
<reference evidence="4 5" key="1">
    <citation type="submission" date="2015-02" db="EMBL/GenBank/DDBJ databases">
        <authorList>
            <person name="Chooi Y.-H."/>
        </authorList>
    </citation>
    <scope>NUCLEOTIDE SEQUENCE [LARGE SCALE GENOMIC DNA]</scope>
    <source>
        <strain evidence="4">E3</strain>
    </source>
</reference>
<dbReference type="AlphaFoldDB" id="A0A0G4J330"/>
<dbReference type="Proteomes" id="UP000039324">
    <property type="component" value="Unassembled WGS sequence"/>
</dbReference>
<sequence length="341" mass="37544">MEGALEKLTNNKLGLNYYQKRYFRLEWSRLRYFERADDETEKGVIDLAELHGAYLSDDDASRRTLVLLFGSRSLLLLAPDPEEARAWILNLRTYTSRADPSAPVRMPAHIVRALLQLVRLCRDNGGANQEGLFRVPGRASLIKSICRSAYLNRPDVVTADEARDVESTAGAIKRLLWTLPEPLFTAASVTPMTQATAPGQVRALLSSMPTDNRAVIHDLFGLLRDVCANTTTTKMSPASLAICFAPCLSGAERGDILDMKPLFEILVNQYDDVFDGVAYERASAGDDDESLGNITRLKSTSSARIMNQLLASTGGDAKGTLRRTRTRVMDTLRVGASGTTK</sequence>
<dbReference type="Pfam" id="PF00169">
    <property type="entry name" value="PH"/>
    <property type="match status" value="1"/>
</dbReference>
<dbReference type="Gene3D" id="1.10.555.10">
    <property type="entry name" value="Rho GTPase activation protein"/>
    <property type="match status" value="1"/>
</dbReference>
<dbReference type="GO" id="GO:0007165">
    <property type="term" value="P:signal transduction"/>
    <property type="evidence" value="ECO:0007669"/>
    <property type="project" value="InterPro"/>
</dbReference>
<dbReference type="OMA" id="MADEWAH"/>
<evidence type="ECO:0000313" key="5">
    <source>
        <dbReference type="Proteomes" id="UP000039324"/>
    </source>
</evidence>
<protein>
    <recommendedName>
        <fullName evidence="6">Rho-GAP domain-containing protein</fullName>
    </recommendedName>
</protein>
<dbReference type="SUPFAM" id="SSF48350">
    <property type="entry name" value="GTPase activation domain, GAP"/>
    <property type="match status" value="1"/>
</dbReference>
<dbReference type="CDD" id="cd00821">
    <property type="entry name" value="PH"/>
    <property type="match status" value="1"/>
</dbReference>
<dbReference type="PROSITE" id="PS50003">
    <property type="entry name" value="PH_DOMAIN"/>
    <property type="match status" value="1"/>
</dbReference>
<dbReference type="Pfam" id="PF00620">
    <property type="entry name" value="RhoGAP"/>
    <property type="match status" value="1"/>
</dbReference>
<gene>
    <name evidence="4" type="ORF">PBRA_008701</name>
</gene>
<dbReference type="SMART" id="SM00324">
    <property type="entry name" value="RhoGAP"/>
    <property type="match status" value="1"/>
</dbReference>
<keyword evidence="1" id="KW-0343">GTPase activation</keyword>
<dbReference type="InterPro" id="IPR050729">
    <property type="entry name" value="Rho-GAP"/>
</dbReference>
<evidence type="ECO:0000256" key="1">
    <source>
        <dbReference type="ARBA" id="ARBA00022468"/>
    </source>
</evidence>
<organism evidence="4 5">
    <name type="scientific">Plasmodiophora brassicae</name>
    <name type="common">Clubroot disease agent</name>
    <dbReference type="NCBI Taxonomy" id="37360"/>
    <lineage>
        <taxon>Eukaryota</taxon>
        <taxon>Sar</taxon>
        <taxon>Rhizaria</taxon>
        <taxon>Endomyxa</taxon>
        <taxon>Phytomyxea</taxon>
        <taxon>Plasmodiophorida</taxon>
        <taxon>Plasmodiophoridae</taxon>
        <taxon>Plasmodiophora</taxon>
    </lineage>
</organism>
<dbReference type="PANTHER" id="PTHR23176:SF0">
    <property type="entry name" value="RHO GTPASE ACTIVATING PROTEIN AT 19D, ISOFORM D"/>
    <property type="match status" value="1"/>
</dbReference>
<dbReference type="PROSITE" id="PS50238">
    <property type="entry name" value="RHOGAP"/>
    <property type="match status" value="1"/>
</dbReference>
<dbReference type="CDD" id="cd00159">
    <property type="entry name" value="RhoGAP"/>
    <property type="match status" value="1"/>
</dbReference>
<keyword evidence="5" id="KW-1185">Reference proteome</keyword>
<dbReference type="InterPro" id="IPR011993">
    <property type="entry name" value="PH-like_dom_sf"/>
</dbReference>
<dbReference type="InterPro" id="IPR008936">
    <property type="entry name" value="Rho_GTPase_activation_prot"/>
</dbReference>
<feature type="domain" description="Rho-GAP" evidence="3">
    <location>
        <begin position="89"/>
        <end position="274"/>
    </location>
</feature>
<evidence type="ECO:0000259" key="3">
    <source>
        <dbReference type="PROSITE" id="PS50238"/>
    </source>
</evidence>
<evidence type="ECO:0000313" key="4">
    <source>
        <dbReference type="EMBL" id="CEP01759.1"/>
    </source>
</evidence>
<dbReference type="STRING" id="37360.A0A0G4J330"/>
<feature type="domain" description="PH" evidence="2">
    <location>
        <begin position="1"/>
        <end position="96"/>
    </location>
</feature>
<dbReference type="OrthoDB" id="185175at2759"/>
<evidence type="ECO:0008006" key="6">
    <source>
        <dbReference type="Google" id="ProtNLM"/>
    </source>
</evidence>
<accession>A0A0G4J330</accession>
<dbReference type="InterPro" id="IPR000198">
    <property type="entry name" value="RhoGAP_dom"/>
</dbReference>
<dbReference type="SUPFAM" id="SSF50729">
    <property type="entry name" value="PH domain-like"/>
    <property type="match status" value="1"/>
</dbReference>
<evidence type="ECO:0000259" key="2">
    <source>
        <dbReference type="PROSITE" id="PS50003"/>
    </source>
</evidence>
<dbReference type="PANTHER" id="PTHR23176">
    <property type="entry name" value="RHO/RAC/CDC GTPASE-ACTIVATING PROTEIN"/>
    <property type="match status" value="1"/>
</dbReference>
<dbReference type="Gene3D" id="2.30.29.30">
    <property type="entry name" value="Pleckstrin-homology domain (PH domain)/Phosphotyrosine-binding domain (PTB)"/>
    <property type="match status" value="1"/>
</dbReference>
<dbReference type="SMART" id="SM00233">
    <property type="entry name" value="PH"/>
    <property type="match status" value="1"/>
</dbReference>
<feature type="non-terminal residue" evidence="4">
    <location>
        <position position="341"/>
    </location>
</feature>
<dbReference type="EMBL" id="CDSF01000117">
    <property type="protein sequence ID" value="CEP01759.1"/>
    <property type="molecule type" value="Genomic_DNA"/>
</dbReference>
<proteinExistence type="predicted"/>
<dbReference type="InterPro" id="IPR001849">
    <property type="entry name" value="PH_domain"/>
</dbReference>
<name>A0A0G4J330_PLABS</name>